<keyword evidence="1" id="KW-1133">Transmembrane helix</keyword>
<feature type="transmembrane region" description="Helical" evidence="1">
    <location>
        <begin position="12"/>
        <end position="31"/>
    </location>
</feature>
<name>A0ABT8VSP6_9FLAO</name>
<feature type="transmembrane region" description="Helical" evidence="1">
    <location>
        <begin position="79"/>
        <end position="101"/>
    </location>
</feature>
<sequence length="105" mass="11707">MIWITDTNMTETSISLLSILVGIISVNLYAYISNKKQFGFTGNTIIGVFGSILLMKTFGRLGFTPTDVMMNHQINIFPFIINLMVSTLGGILLFLLATYLYKKTS</sequence>
<accession>A0ABT8VSP6</accession>
<dbReference type="RefSeq" id="WP_302884260.1">
    <property type="nucleotide sequence ID" value="NZ_JAUMIT010000004.1"/>
</dbReference>
<organism evidence="2 3">
    <name type="scientific">Wenyingzhuangia gilva</name>
    <dbReference type="NCBI Taxonomy" id="3057677"/>
    <lineage>
        <taxon>Bacteria</taxon>
        <taxon>Pseudomonadati</taxon>
        <taxon>Bacteroidota</taxon>
        <taxon>Flavobacteriia</taxon>
        <taxon>Flavobacteriales</taxon>
        <taxon>Flavobacteriaceae</taxon>
        <taxon>Wenyingzhuangia</taxon>
    </lineage>
</organism>
<evidence type="ECO:0000313" key="3">
    <source>
        <dbReference type="Proteomes" id="UP001168642"/>
    </source>
</evidence>
<keyword evidence="1" id="KW-0472">Membrane</keyword>
<proteinExistence type="predicted"/>
<keyword evidence="3" id="KW-1185">Reference proteome</keyword>
<dbReference type="EMBL" id="JAUMIT010000004">
    <property type="protein sequence ID" value="MDO3695001.1"/>
    <property type="molecule type" value="Genomic_DNA"/>
</dbReference>
<gene>
    <name evidence="2" type="ORF">QVZ41_09120</name>
</gene>
<dbReference type="Proteomes" id="UP001168642">
    <property type="component" value="Unassembled WGS sequence"/>
</dbReference>
<feature type="transmembrane region" description="Helical" evidence="1">
    <location>
        <begin position="38"/>
        <end position="59"/>
    </location>
</feature>
<evidence type="ECO:0000313" key="2">
    <source>
        <dbReference type="EMBL" id="MDO3695001.1"/>
    </source>
</evidence>
<comment type="caution">
    <text evidence="2">The sequence shown here is derived from an EMBL/GenBank/DDBJ whole genome shotgun (WGS) entry which is preliminary data.</text>
</comment>
<evidence type="ECO:0000256" key="1">
    <source>
        <dbReference type="SAM" id="Phobius"/>
    </source>
</evidence>
<keyword evidence="1" id="KW-0812">Transmembrane</keyword>
<reference evidence="2" key="1">
    <citation type="submission" date="2023-07" db="EMBL/GenBank/DDBJ databases">
        <title>Wenyingzhuangia sp. chi5 genome sequencing and assembly.</title>
        <authorList>
            <person name="Park S."/>
        </authorList>
    </citation>
    <scope>NUCLEOTIDE SEQUENCE</scope>
    <source>
        <strain evidence="2">Chi5</strain>
    </source>
</reference>
<protein>
    <submittedName>
        <fullName evidence="2">Uncharacterized protein</fullName>
    </submittedName>
</protein>